<feature type="compositionally biased region" description="Low complexity" evidence="1">
    <location>
        <begin position="1212"/>
        <end position="1223"/>
    </location>
</feature>
<keyword evidence="3" id="KW-1185">Reference proteome</keyword>
<evidence type="ECO:0000256" key="1">
    <source>
        <dbReference type="SAM" id="MobiDB-lite"/>
    </source>
</evidence>
<feature type="region of interest" description="Disordered" evidence="1">
    <location>
        <begin position="173"/>
        <end position="214"/>
    </location>
</feature>
<reference evidence="2" key="1">
    <citation type="submission" date="2021-03" db="EMBL/GenBank/DDBJ databases">
        <title>Evolutionary innovations through gain and loss of genes in the ectomycorrhizal Boletales.</title>
        <authorList>
            <person name="Wu G."/>
            <person name="Miyauchi S."/>
            <person name="Morin E."/>
            <person name="Yang Z.-L."/>
            <person name="Xu J."/>
            <person name="Martin F.M."/>
        </authorList>
    </citation>
    <scope>NUCLEOTIDE SEQUENCE</scope>
    <source>
        <strain evidence="2">BR01</strain>
    </source>
</reference>
<feature type="region of interest" description="Disordered" evidence="1">
    <location>
        <begin position="929"/>
        <end position="967"/>
    </location>
</feature>
<proteinExistence type="predicted"/>
<comment type="caution">
    <text evidence="2">The sequence shown here is derived from an EMBL/GenBank/DDBJ whole genome shotgun (WGS) entry which is preliminary data.</text>
</comment>
<feature type="region of interest" description="Disordered" evidence="1">
    <location>
        <begin position="1"/>
        <end position="83"/>
    </location>
</feature>
<feature type="compositionally biased region" description="Polar residues" evidence="1">
    <location>
        <begin position="1"/>
        <end position="14"/>
    </location>
</feature>
<feature type="compositionally biased region" description="Basic and acidic residues" evidence="1">
    <location>
        <begin position="751"/>
        <end position="765"/>
    </location>
</feature>
<protein>
    <submittedName>
        <fullName evidence="2">Uncharacterized protein</fullName>
    </submittedName>
</protein>
<evidence type="ECO:0000313" key="2">
    <source>
        <dbReference type="EMBL" id="KAG6376801.1"/>
    </source>
</evidence>
<gene>
    <name evidence="2" type="ORF">JVT61DRAFT_1826</name>
</gene>
<evidence type="ECO:0000313" key="3">
    <source>
        <dbReference type="Proteomes" id="UP000683000"/>
    </source>
</evidence>
<feature type="compositionally biased region" description="Polar residues" evidence="1">
    <location>
        <begin position="131"/>
        <end position="153"/>
    </location>
</feature>
<feature type="compositionally biased region" description="Low complexity" evidence="1">
    <location>
        <begin position="30"/>
        <end position="46"/>
    </location>
</feature>
<dbReference type="EMBL" id="JAGFBS010000011">
    <property type="protein sequence ID" value="KAG6376801.1"/>
    <property type="molecule type" value="Genomic_DNA"/>
</dbReference>
<dbReference type="AlphaFoldDB" id="A0A8I3A9G9"/>
<feature type="compositionally biased region" description="Basic and acidic residues" evidence="1">
    <location>
        <begin position="60"/>
        <end position="69"/>
    </location>
</feature>
<name>A0A8I3A9G9_9AGAM</name>
<sequence>MNHTNDPGSINPSADPSAHEVEEQVGGGRRLPSPLPILTPTRLRPTVKVTTRDTGLIRDAATRRGRLLDEANPSKADENANEDDPFIATGSPAPPAWHCASLLFPADQPDVCSLFALPKGTVDAPPALVPETSNGTSRPVGSHPSASMSSTTCAPPRPDELPANAVAFTLEPASAGHDDRPKLASVTAPDHGSSEEETPRQAKNATNAADERPELSHTVPVRFETPFYAWDGEEVPHEFIERCETPSPTSQQESEGVLPVLPEATYSEPSGGNLGRPSAAVTEMLESGFASINDQFSQLAGRVGMPFPQVVARFTRRFARLNSTNGWNLYQKYFAANKVQELARLPENEVVEATPSSQMAKCYQLFRSEYTETWNEILTTFEEAESLVDVARTVAHRQQTFAKVVRNMVLAFNSMAKAHSIEGAFLMAGKVVNQDSGLGHVFTTEGAQNFFLDRCRADDNEILAHFKAHVYNKSSLDHVALAFNAAGEQVLGNISKEAEDAEDVVEIADPNEREDHAHVRKAFVAALKKVGCTWASGKLFPWKALPSKLAKSGVVCYNYPDNIPFPGEERQSRAKGGSKGISDLTLSECSSLIAALGDTSKDRLYFKMVPEKKGYLTSARLPVINSAAPAPDSPHSHGKRMYGNLVIDRKGLPHRENIAATRVTKKKKVSRAVEVISIVDSDEIMEVPLEANVKDAAAAPSVHRSKKPKTRGIPEVVITRKKKGPAKQADNIRLEMGDLSSDSGSEYEPESAGKKIDSADPRVDGDDQSEADEQPQSRKRRSSREPTFRAAKKRAVAESSKAKGKAKAAQIPIKKQRVLSLPTSSEDEATVATKAVTDMSLLDVASSAVPPSSVPPSKDITRLVVPGEAAARVQVVSQIPSSPKPVASVMPSDAVSFGIHPTTSFAMHTVPGEVASGVVSQVPPSTVGESVSAGCHGGATTVGPIRPKPRVITKDAKPREEDPDVDPFSLRRRVQQPEPGQMGERDTQEACEAVVDASTLALAIPAMTVPARASTGTTASVAKLLAAEEGRVPDASGWSPAAQLDPSMARTGGNATSRTHCADGHPTRQPPGILDPSVVQTVEDVTARGPEMVPSHMSADPMRQPSGIPFGTYDRLPYPPLYQPSRGLPAPQVEMQFAHQEMPFPGSGWYGHPGFNVYPPPFMGPYMHRGAYGDADRARPAPALADAQAHPGGARYEPPYFYGQFGGPPSLGGLLPHLSAAPGPDGGQRNQNQGVAMQGAPDNK</sequence>
<dbReference type="OrthoDB" id="2665953at2759"/>
<feature type="region of interest" description="Disordered" evidence="1">
    <location>
        <begin position="695"/>
        <end position="811"/>
    </location>
</feature>
<feature type="region of interest" description="Disordered" evidence="1">
    <location>
        <begin position="126"/>
        <end position="161"/>
    </location>
</feature>
<feature type="region of interest" description="Disordered" evidence="1">
    <location>
        <begin position="1212"/>
        <end position="1244"/>
    </location>
</feature>
<feature type="region of interest" description="Disordered" evidence="1">
    <location>
        <begin position="1049"/>
        <end position="1075"/>
    </location>
</feature>
<organism evidence="2 3">
    <name type="scientific">Boletus reticuloceps</name>
    <dbReference type="NCBI Taxonomy" id="495285"/>
    <lineage>
        <taxon>Eukaryota</taxon>
        <taxon>Fungi</taxon>
        <taxon>Dikarya</taxon>
        <taxon>Basidiomycota</taxon>
        <taxon>Agaricomycotina</taxon>
        <taxon>Agaricomycetes</taxon>
        <taxon>Agaricomycetidae</taxon>
        <taxon>Boletales</taxon>
        <taxon>Boletineae</taxon>
        <taxon>Boletaceae</taxon>
        <taxon>Boletoideae</taxon>
        <taxon>Boletus</taxon>
    </lineage>
</organism>
<dbReference type="Proteomes" id="UP000683000">
    <property type="component" value="Unassembled WGS sequence"/>
</dbReference>
<accession>A0A8I3A9G9</accession>